<dbReference type="PROSITE" id="PS50048">
    <property type="entry name" value="ZN2_CY6_FUNGAL_2"/>
    <property type="match status" value="1"/>
</dbReference>
<dbReference type="Proteomes" id="UP000620104">
    <property type="component" value="Unassembled WGS sequence"/>
</dbReference>
<name>A0A8H3YE33_9TREE</name>
<reference evidence="6" key="1">
    <citation type="submission" date="2020-07" db="EMBL/GenBank/DDBJ databases">
        <title>Draft Genome Sequence of a Deep-Sea Yeast, Naganishia (Cryptococcus) liquefaciens strain N6.</title>
        <authorList>
            <person name="Han Y.W."/>
            <person name="Kajitani R."/>
            <person name="Morimoto H."/>
            <person name="Parhat M."/>
            <person name="Tsubouchi H."/>
            <person name="Bakenova O."/>
            <person name="Ogata M."/>
            <person name="Argunhan B."/>
            <person name="Aoki R."/>
            <person name="Kajiwara S."/>
            <person name="Itoh T."/>
            <person name="Iwasaki H."/>
        </authorList>
    </citation>
    <scope>NUCLEOTIDE SEQUENCE</scope>
    <source>
        <strain evidence="6">N6</strain>
    </source>
</reference>
<feature type="region of interest" description="Disordered" evidence="4">
    <location>
        <begin position="119"/>
        <end position="211"/>
    </location>
</feature>
<dbReference type="SMART" id="SM00906">
    <property type="entry name" value="Fungal_trans"/>
    <property type="match status" value="1"/>
</dbReference>
<dbReference type="InterPro" id="IPR050613">
    <property type="entry name" value="Sec_Metabolite_Reg"/>
</dbReference>
<keyword evidence="3" id="KW-0539">Nucleus</keyword>
<dbReference type="Pfam" id="PF04082">
    <property type="entry name" value="Fungal_trans"/>
    <property type="match status" value="1"/>
</dbReference>
<evidence type="ECO:0000256" key="1">
    <source>
        <dbReference type="ARBA" id="ARBA00004123"/>
    </source>
</evidence>
<comment type="subcellular location">
    <subcellularLocation>
        <location evidence="1">Nucleus</location>
    </subcellularLocation>
</comment>
<dbReference type="SUPFAM" id="SSF57701">
    <property type="entry name" value="Zn2/Cys6 DNA-binding domain"/>
    <property type="match status" value="1"/>
</dbReference>
<gene>
    <name evidence="6" type="ORF">NliqN6_0773</name>
</gene>
<dbReference type="InterPro" id="IPR007219">
    <property type="entry name" value="XnlR_reg_dom"/>
</dbReference>
<feature type="compositionally biased region" description="Polar residues" evidence="4">
    <location>
        <begin position="794"/>
        <end position="806"/>
    </location>
</feature>
<evidence type="ECO:0000256" key="2">
    <source>
        <dbReference type="ARBA" id="ARBA00022723"/>
    </source>
</evidence>
<proteinExistence type="predicted"/>
<dbReference type="CDD" id="cd12148">
    <property type="entry name" value="fungal_TF_MHR"/>
    <property type="match status" value="1"/>
</dbReference>
<dbReference type="InterPro" id="IPR001138">
    <property type="entry name" value="Zn2Cys6_DnaBD"/>
</dbReference>
<feature type="compositionally biased region" description="Polar residues" evidence="4">
    <location>
        <begin position="137"/>
        <end position="150"/>
    </location>
</feature>
<dbReference type="GO" id="GO:0003677">
    <property type="term" value="F:DNA binding"/>
    <property type="evidence" value="ECO:0007669"/>
    <property type="project" value="InterPro"/>
</dbReference>
<dbReference type="AlphaFoldDB" id="A0A8H3YE33"/>
<dbReference type="GO" id="GO:0000981">
    <property type="term" value="F:DNA-binding transcription factor activity, RNA polymerase II-specific"/>
    <property type="evidence" value="ECO:0007669"/>
    <property type="project" value="InterPro"/>
</dbReference>
<evidence type="ECO:0000256" key="3">
    <source>
        <dbReference type="ARBA" id="ARBA00023242"/>
    </source>
</evidence>
<dbReference type="GO" id="GO:0005634">
    <property type="term" value="C:nucleus"/>
    <property type="evidence" value="ECO:0007669"/>
    <property type="project" value="UniProtKB-SubCell"/>
</dbReference>
<organism evidence="6 7">
    <name type="scientific">Naganishia liquefaciens</name>
    <dbReference type="NCBI Taxonomy" id="104408"/>
    <lineage>
        <taxon>Eukaryota</taxon>
        <taxon>Fungi</taxon>
        <taxon>Dikarya</taxon>
        <taxon>Basidiomycota</taxon>
        <taxon>Agaricomycotina</taxon>
        <taxon>Tremellomycetes</taxon>
        <taxon>Filobasidiales</taxon>
        <taxon>Filobasidiaceae</taxon>
        <taxon>Naganishia</taxon>
    </lineage>
</organism>
<keyword evidence="2" id="KW-0479">Metal-binding</keyword>
<dbReference type="GO" id="GO:0006351">
    <property type="term" value="P:DNA-templated transcription"/>
    <property type="evidence" value="ECO:0007669"/>
    <property type="project" value="InterPro"/>
</dbReference>
<dbReference type="PANTHER" id="PTHR31001:SF76">
    <property type="entry name" value="ZN(2)-C6 FUNGAL-TYPE DOMAIN-CONTAINING PROTEIN"/>
    <property type="match status" value="1"/>
</dbReference>
<comment type="caution">
    <text evidence="6">The sequence shown here is derived from an EMBL/GenBank/DDBJ whole genome shotgun (WGS) entry which is preliminary data.</text>
</comment>
<dbReference type="Pfam" id="PF00172">
    <property type="entry name" value="Zn_clus"/>
    <property type="match status" value="1"/>
</dbReference>
<dbReference type="PANTHER" id="PTHR31001">
    <property type="entry name" value="UNCHARACTERIZED TRANSCRIPTIONAL REGULATORY PROTEIN"/>
    <property type="match status" value="1"/>
</dbReference>
<dbReference type="OrthoDB" id="3364175at2759"/>
<feature type="compositionally biased region" description="Polar residues" evidence="4">
    <location>
        <begin position="158"/>
        <end position="180"/>
    </location>
</feature>
<dbReference type="SMART" id="SM00066">
    <property type="entry name" value="GAL4"/>
    <property type="match status" value="1"/>
</dbReference>
<feature type="compositionally biased region" description="Polar residues" evidence="4">
    <location>
        <begin position="776"/>
        <end position="785"/>
    </location>
</feature>
<dbReference type="PROSITE" id="PS00463">
    <property type="entry name" value="ZN2_CY6_FUNGAL_1"/>
    <property type="match status" value="1"/>
</dbReference>
<keyword evidence="7" id="KW-1185">Reference proteome</keyword>
<feature type="domain" description="Zn(2)-C6 fungal-type" evidence="5">
    <location>
        <begin position="31"/>
        <end position="62"/>
    </location>
</feature>
<accession>A0A8H3YE33</accession>
<evidence type="ECO:0000313" key="6">
    <source>
        <dbReference type="EMBL" id="GHJ84371.1"/>
    </source>
</evidence>
<feature type="region of interest" description="Disordered" evidence="4">
    <location>
        <begin position="775"/>
        <end position="818"/>
    </location>
</feature>
<sequence length="877" mass="98396">MLPMVIPPLPHFRYVQQSEERQAQRQRPVQACSECRRRKSKCDRQFPCTPCTLRGEQSICREYQNPTAEGLTGYTDVKDFDDLIGHLRHVEGVMAAMVGKIQRLESKLGVSQEDGARIASPVLGNGSDSLLDASAVGDNQPSSDADSSPTEPLHNSVHHNSTTSARPHDASSGQNATNVEANRIPGPDARDALPSPIYPKHQSDHRLPTQENVQLRAVPSISRHAMNVEAPEISRAPSLTDHHAALILEDLAFDRTNNVERHSPDEKQNDPLAAITDARSQDGSRAQQGHNPLRHIAMPDLKKLPDIMKATRIMAFFFSDVEWLFRCIHVPSFKQRIQQFMAAPIASPLTLNEVATLCVYAACLCTSLHLMEPNRLLETGYTQESRASATADLSLLMGACFHAGDLAQSHRLEFIQAYIMIGPYWHSCGRSEAHWSLLGSMVKLAQNLGLSRLPAEPICGTSLREIRSMFGARWQLAADREVGRRVWWTLVELDTQFAPEHHFTTITHSQMSHTVLPANVDDEQLVGHGPVQSLPLTQYTGMSYFLNRIEWILPLQRLVEQMNQVGSLRYSMIQEAHRQFMKRADEEPAFFNIENPYYDSCATDALMLFNLRRERITLYLHGHLRVLRVHRLYLAQAIRTPEKYELSIRVALRAATFIIEHDWKATHGLPTRYWPVQYAALTATSALFHLYCHAQGQEEEKTLGNLVSAGIRILKASQGSQAIVASAETLQHLLEESSREAPFIRGSYKRKREDDAEDESRLLGLIKRVIRPSGLYPQSSNSAPSATRPPVRSSPWSDSYGYNGNENAMARPANHSTNMDVPVSNTSGGEYALPNPGLNQDVSSFWFWNYALPEWQLNPEDLGLSMPNWDVADSSRL</sequence>
<dbReference type="InterPro" id="IPR036864">
    <property type="entry name" value="Zn2-C6_fun-type_DNA-bd_sf"/>
</dbReference>
<dbReference type="EMBL" id="BLZA01000007">
    <property type="protein sequence ID" value="GHJ84371.1"/>
    <property type="molecule type" value="Genomic_DNA"/>
</dbReference>
<dbReference type="GO" id="GO:0008270">
    <property type="term" value="F:zinc ion binding"/>
    <property type="evidence" value="ECO:0007669"/>
    <property type="project" value="InterPro"/>
</dbReference>
<dbReference type="CDD" id="cd00067">
    <property type="entry name" value="GAL4"/>
    <property type="match status" value="1"/>
</dbReference>
<evidence type="ECO:0000313" key="7">
    <source>
        <dbReference type="Proteomes" id="UP000620104"/>
    </source>
</evidence>
<dbReference type="Gene3D" id="4.10.240.10">
    <property type="entry name" value="Zn(2)-C6 fungal-type DNA-binding domain"/>
    <property type="match status" value="1"/>
</dbReference>
<protein>
    <recommendedName>
        <fullName evidence="5">Zn(2)-C6 fungal-type domain-containing protein</fullName>
    </recommendedName>
</protein>
<evidence type="ECO:0000259" key="5">
    <source>
        <dbReference type="PROSITE" id="PS50048"/>
    </source>
</evidence>
<evidence type="ECO:0000256" key="4">
    <source>
        <dbReference type="SAM" id="MobiDB-lite"/>
    </source>
</evidence>